<proteinExistence type="predicted"/>
<dbReference type="RefSeq" id="WP_153459657.1">
    <property type="nucleotide sequence ID" value="NZ_WBOF01000001.1"/>
</dbReference>
<name>A0A6N7KJK7_9ACTN</name>
<protein>
    <recommendedName>
        <fullName evidence="4">Exo-alpha-sialidase</fullName>
    </recommendedName>
</protein>
<gene>
    <name evidence="2" type="ORF">F7Q99_01120</name>
</gene>
<sequence length="461" mass="49292">MPTIKVVDIIPRSLSGNTGRDSEPSLAVNPENPKEMVATAFTPDPMGGPFAPVFVSTDGGDTWVLNPVVPGNADPVGTGDISVSFASRGGTLYAGTLNGETDNLQILRARSITSTTVMQILVDRDVAESPDQPWVVADTVPVNGSSRDRVYVGSNTGSRDPRSATVDVSVDARTGSGDFTPVQVEQRDQEAIHDGPPTRIALHPDGTVYAAFESWRSFDANRIVTFDVVVTRDDRSGNGPNPFEALTDSDDGGVGQRVATQRSVRFNVKVGPLGQERIGADLSIAVDPGNSDSVWIAWCDGTGGDVPTDYVLHVQHSANRGQTWAAAHADLVNAKNPSLAINSDGLVGLVFQQFANGQWTTALELTADLGKTWERQILHQAPADVPRAVGLPYLGDYIRMVTVGSDFYGVFAGNNTPDKANFPVGVTYHRNANFNTHQLLDNDGVTRVPVSIDPFFFHRAA</sequence>
<dbReference type="InterPro" id="IPR015943">
    <property type="entry name" value="WD40/YVTN_repeat-like_dom_sf"/>
</dbReference>
<dbReference type="Gene3D" id="2.130.10.10">
    <property type="entry name" value="YVTN repeat-like/Quinoprotein amine dehydrogenase"/>
    <property type="match status" value="1"/>
</dbReference>
<dbReference type="EMBL" id="WBOF01000001">
    <property type="protein sequence ID" value="MQS10915.1"/>
    <property type="molecule type" value="Genomic_DNA"/>
</dbReference>
<evidence type="ECO:0000256" key="1">
    <source>
        <dbReference type="SAM" id="MobiDB-lite"/>
    </source>
</evidence>
<evidence type="ECO:0008006" key="4">
    <source>
        <dbReference type="Google" id="ProtNLM"/>
    </source>
</evidence>
<organism evidence="2 3">
    <name type="scientific">Streptomyces kaniharaensis</name>
    <dbReference type="NCBI Taxonomy" id="212423"/>
    <lineage>
        <taxon>Bacteria</taxon>
        <taxon>Bacillati</taxon>
        <taxon>Actinomycetota</taxon>
        <taxon>Actinomycetes</taxon>
        <taxon>Kitasatosporales</taxon>
        <taxon>Streptomycetaceae</taxon>
        <taxon>Streptomyces</taxon>
    </lineage>
</organism>
<dbReference type="SUPFAM" id="SSF110296">
    <property type="entry name" value="Oligoxyloglucan reducing end-specific cellobiohydrolase"/>
    <property type="match status" value="1"/>
</dbReference>
<accession>A0A6N7KJK7</accession>
<evidence type="ECO:0000313" key="2">
    <source>
        <dbReference type="EMBL" id="MQS10915.1"/>
    </source>
</evidence>
<comment type="caution">
    <text evidence="2">The sequence shown here is derived from an EMBL/GenBank/DDBJ whole genome shotgun (WGS) entry which is preliminary data.</text>
</comment>
<keyword evidence="3" id="KW-1185">Reference proteome</keyword>
<reference evidence="2 3" key="1">
    <citation type="submission" date="2019-09" db="EMBL/GenBank/DDBJ databases">
        <title>Genome Sequences of Streptomyces kaniharaensis ATCC 21070.</title>
        <authorList>
            <person name="Zhu W."/>
            <person name="De Crecy-Lagard V."/>
            <person name="Richards N.G."/>
        </authorList>
    </citation>
    <scope>NUCLEOTIDE SEQUENCE [LARGE SCALE GENOMIC DNA]</scope>
    <source>
        <strain evidence="2 3">SF-557</strain>
    </source>
</reference>
<evidence type="ECO:0000313" key="3">
    <source>
        <dbReference type="Proteomes" id="UP000450000"/>
    </source>
</evidence>
<feature type="region of interest" description="Disordered" evidence="1">
    <location>
        <begin position="233"/>
        <end position="255"/>
    </location>
</feature>
<dbReference type="Proteomes" id="UP000450000">
    <property type="component" value="Unassembled WGS sequence"/>
</dbReference>
<dbReference type="OrthoDB" id="4288545at2"/>
<dbReference type="AlphaFoldDB" id="A0A6N7KJK7"/>